<feature type="compositionally biased region" description="Low complexity" evidence="1">
    <location>
        <begin position="90"/>
        <end position="101"/>
    </location>
</feature>
<gene>
    <name evidence="2" type="ORF">LLUT_LOCUS11990</name>
</gene>
<proteinExistence type="predicted"/>
<evidence type="ECO:0000313" key="3">
    <source>
        <dbReference type="Proteomes" id="UP001497480"/>
    </source>
</evidence>
<organism evidence="2 3">
    <name type="scientific">Lupinus luteus</name>
    <name type="common">European yellow lupine</name>
    <dbReference type="NCBI Taxonomy" id="3873"/>
    <lineage>
        <taxon>Eukaryota</taxon>
        <taxon>Viridiplantae</taxon>
        <taxon>Streptophyta</taxon>
        <taxon>Embryophyta</taxon>
        <taxon>Tracheophyta</taxon>
        <taxon>Spermatophyta</taxon>
        <taxon>Magnoliopsida</taxon>
        <taxon>eudicotyledons</taxon>
        <taxon>Gunneridae</taxon>
        <taxon>Pentapetalae</taxon>
        <taxon>rosids</taxon>
        <taxon>fabids</taxon>
        <taxon>Fabales</taxon>
        <taxon>Fabaceae</taxon>
        <taxon>Papilionoideae</taxon>
        <taxon>50 kb inversion clade</taxon>
        <taxon>genistoids sensu lato</taxon>
        <taxon>core genistoids</taxon>
        <taxon>Genisteae</taxon>
        <taxon>Lupinus</taxon>
    </lineage>
</organism>
<evidence type="ECO:0000256" key="1">
    <source>
        <dbReference type="SAM" id="MobiDB-lite"/>
    </source>
</evidence>
<dbReference type="AlphaFoldDB" id="A0AAV1WNJ1"/>
<evidence type="ECO:0000313" key="2">
    <source>
        <dbReference type="EMBL" id="CAL0310930.1"/>
    </source>
</evidence>
<name>A0AAV1WNJ1_LUPLU</name>
<keyword evidence="3" id="KW-1185">Reference proteome</keyword>
<feature type="region of interest" description="Disordered" evidence="1">
    <location>
        <begin position="78"/>
        <end position="101"/>
    </location>
</feature>
<comment type="caution">
    <text evidence="2">The sequence shown here is derived from an EMBL/GenBank/DDBJ whole genome shotgun (WGS) entry which is preliminary data.</text>
</comment>
<accession>A0AAV1WNJ1</accession>
<protein>
    <submittedName>
        <fullName evidence="2">Uncharacterized protein</fullName>
    </submittedName>
</protein>
<dbReference type="EMBL" id="CAXHTB010000008">
    <property type="protein sequence ID" value="CAL0310930.1"/>
    <property type="molecule type" value="Genomic_DNA"/>
</dbReference>
<reference evidence="2 3" key="1">
    <citation type="submission" date="2024-03" db="EMBL/GenBank/DDBJ databases">
        <authorList>
            <person name="Martinez-Hernandez J."/>
        </authorList>
    </citation>
    <scope>NUCLEOTIDE SEQUENCE [LARGE SCALE GENOMIC DNA]</scope>
</reference>
<sequence>MEHIRNQKCILVLSNIESVKNKNPNPVWQKNEPVFYLVLEMIVQKVVETLLNIPLVYPYMTGSRITYYVPTLISKKTIGSPQHQQPPPQQQQQLPQTNSAA</sequence>
<dbReference type="Proteomes" id="UP001497480">
    <property type="component" value="Unassembled WGS sequence"/>
</dbReference>